<reference evidence="3 4" key="1">
    <citation type="submission" date="2016-11" db="EMBL/GenBank/DDBJ databases">
        <title>Complete genome sequencing of Virgibacillus halodenitrificans PDB-F2.</title>
        <authorList>
            <person name="Sun Z."/>
            <person name="Zhou Y."/>
            <person name="Li H."/>
        </authorList>
    </citation>
    <scope>NUCLEOTIDE SEQUENCE [LARGE SCALE GENOMIC DNA]</scope>
    <source>
        <strain evidence="3 4">PDB-F2</strain>
    </source>
</reference>
<evidence type="ECO:0000256" key="1">
    <source>
        <dbReference type="SAM" id="Phobius"/>
    </source>
</evidence>
<feature type="domain" description="M23ase beta-sheet core" evidence="2">
    <location>
        <begin position="156"/>
        <end position="246"/>
    </location>
</feature>
<dbReference type="CDD" id="cd12797">
    <property type="entry name" value="M23_peptidase"/>
    <property type="match status" value="1"/>
</dbReference>
<dbReference type="KEGG" id="vhl:BME96_08095"/>
<dbReference type="Proteomes" id="UP000182945">
    <property type="component" value="Chromosome"/>
</dbReference>
<dbReference type="EMBL" id="CP017962">
    <property type="protein sequence ID" value="APC48138.1"/>
    <property type="molecule type" value="Genomic_DNA"/>
</dbReference>
<sequence>MSRGVKKVRQSIEQRRKLRGLPYQQQATKKSIKPSFPQDEEKHGYFPVIAEADISHKSENKVLTGFILKGMLSILLFFGVAYVWNTKATGFETPKEWTSAVLKEEFPFAKVQLWYQDTFGTPLALTPDTDKQDEGNQILSLPVHGDVAENFQVNGKGIKIQPGKADNVVTLREGVVIFAGKDNETDNTVIVQHADGSKSKYGYLSSIDVHLYQFINSNDSIGKFSPTSENKTVYFSIEKDNEYIDPVKVIRVDQLD</sequence>
<accession>A0AAC9IZW4</accession>
<organism evidence="3 4">
    <name type="scientific">Virgibacillus halodenitrificans</name>
    <name type="common">Bacillus halodenitrificans</name>
    <dbReference type="NCBI Taxonomy" id="1482"/>
    <lineage>
        <taxon>Bacteria</taxon>
        <taxon>Bacillati</taxon>
        <taxon>Bacillota</taxon>
        <taxon>Bacilli</taxon>
        <taxon>Bacillales</taxon>
        <taxon>Bacillaceae</taxon>
        <taxon>Virgibacillus</taxon>
    </lineage>
</organism>
<dbReference type="PANTHER" id="PTHR21666">
    <property type="entry name" value="PEPTIDASE-RELATED"/>
    <property type="match status" value="1"/>
</dbReference>
<dbReference type="PANTHER" id="PTHR21666:SF274">
    <property type="entry name" value="STAGE IV SPORULATION PROTEIN FA"/>
    <property type="match status" value="1"/>
</dbReference>
<evidence type="ECO:0000313" key="3">
    <source>
        <dbReference type="EMBL" id="APC48138.1"/>
    </source>
</evidence>
<evidence type="ECO:0000259" key="2">
    <source>
        <dbReference type="Pfam" id="PF01551"/>
    </source>
</evidence>
<keyword evidence="1" id="KW-0812">Transmembrane</keyword>
<dbReference type="InterPro" id="IPR016047">
    <property type="entry name" value="M23ase_b-sheet_dom"/>
</dbReference>
<dbReference type="Pfam" id="PF01551">
    <property type="entry name" value="Peptidase_M23"/>
    <property type="match status" value="1"/>
</dbReference>
<dbReference type="GO" id="GO:0004222">
    <property type="term" value="F:metalloendopeptidase activity"/>
    <property type="evidence" value="ECO:0007669"/>
    <property type="project" value="TreeGrafter"/>
</dbReference>
<name>A0AAC9IZW4_VIRHA</name>
<keyword evidence="1" id="KW-0472">Membrane</keyword>
<feature type="transmembrane region" description="Helical" evidence="1">
    <location>
        <begin position="66"/>
        <end position="84"/>
    </location>
</feature>
<gene>
    <name evidence="3" type="ORF">BME96_08095</name>
</gene>
<dbReference type="Gene3D" id="2.70.70.10">
    <property type="entry name" value="Glucose Permease (Domain IIA)"/>
    <property type="match status" value="1"/>
</dbReference>
<proteinExistence type="predicted"/>
<dbReference type="SUPFAM" id="SSF51261">
    <property type="entry name" value="Duplicated hybrid motif"/>
    <property type="match status" value="1"/>
</dbReference>
<dbReference type="AlphaFoldDB" id="A0AAC9IZW4"/>
<protein>
    <submittedName>
        <fullName evidence="3">Stage IV sporulation protein FA</fullName>
    </submittedName>
</protein>
<evidence type="ECO:0000313" key="4">
    <source>
        <dbReference type="Proteomes" id="UP000182945"/>
    </source>
</evidence>
<dbReference type="InterPro" id="IPR011055">
    <property type="entry name" value="Dup_hybrid_motif"/>
</dbReference>
<dbReference type="RefSeq" id="WP_071648844.1">
    <property type="nucleotide sequence ID" value="NZ_CP017962.1"/>
</dbReference>
<dbReference type="InterPro" id="IPR050570">
    <property type="entry name" value="Cell_wall_metabolism_enzyme"/>
</dbReference>
<dbReference type="GeneID" id="71514350"/>
<keyword evidence="1" id="KW-1133">Transmembrane helix</keyword>